<name>A0ABS0NH22_9ACTN</name>
<dbReference type="Proteomes" id="UP000807371">
    <property type="component" value="Unassembled WGS sequence"/>
</dbReference>
<evidence type="ECO:0000313" key="2">
    <source>
        <dbReference type="EMBL" id="MBH5334498.1"/>
    </source>
</evidence>
<reference evidence="2 3" key="1">
    <citation type="submission" date="2020-09" db="EMBL/GenBank/DDBJ databases">
        <title>Biosynthesis of the nuclear factor of activated T cells inhibitor NFAT-133 and its congeners in Streptomyces pactum.</title>
        <authorList>
            <person name="Zhou W."/>
            <person name="Posri P."/>
            <person name="Abugrain M.E."/>
            <person name="Weisberg A.J."/>
            <person name="Chang J.H."/>
            <person name="Mahmud T."/>
        </authorList>
    </citation>
    <scope>NUCLEOTIDE SEQUENCE [LARGE SCALE GENOMIC DNA]</scope>
    <source>
        <strain evidence="2 3">ATCC 27456</strain>
    </source>
</reference>
<gene>
    <name evidence="2" type="ORF">IHE55_06640</name>
</gene>
<dbReference type="Pfam" id="PF19450">
    <property type="entry name" value="DUF5988"/>
    <property type="match status" value="1"/>
</dbReference>
<dbReference type="EMBL" id="JACYXC010000001">
    <property type="protein sequence ID" value="MBH5334498.1"/>
    <property type="molecule type" value="Genomic_DNA"/>
</dbReference>
<evidence type="ECO:0000256" key="1">
    <source>
        <dbReference type="SAM" id="MobiDB-lite"/>
    </source>
</evidence>
<proteinExistence type="predicted"/>
<keyword evidence="3" id="KW-1185">Reference proteome</keyword>
<accession>A0ABS0NH22</accession>
<comment type="caution">
    <text evidence="2">The sequence shown here is derived from an EMBL/GenBank/DDBJ whole genome shotgun (WGS) entry which is preliminary data.</text>
</comment>
<feature type="compositionally biased region" description="Polar residues" evidence="1">
    <location>
        <begin position="1"/>
        <end position="15"/>
    </location>
</feature>
<protein>
    <submittedName>
        <fullName evidence="2">Uncharacterized protein</fullName>
    </submittedName>
</protein>
<feature type="region of interest" description="Disordered" evidence="1">
    <location>
        <begin position="1"/>
        <end position="25"/>
    </location>
</feature>
<organism evidence="2 3">
    <name type="scientific">Streptomyces pactum</name>
    <dbReference type="NCBI Taxonomy" id="68249"/>
    <lineage>
        <taxon>Bacteria</taxon>
        <taxon>Bacillati</taxon>
        <taxon>Actinomycetota</taxon>
        <taxon>Actinomycetes</taxon>
        <taxon>Kitasatosporales</taxon>
        <taxon>Streptomycetaceae</taxon>
        <taxon>Streptomyces</taxon>
    </lineage>
</organism>
<sequence length="89" mass="9755">MDTCQNDPAQTSGTDPATAAAPGNVILRGGPVNEPADAESVVTVPDTEQVLKLCKGSHYDHYLPTADWEVRSGHRLRVFRWSHRTRVAE</sequence>
<evidence type="ECO:0000313" key="3">
    <source>
        <dbReference type="Proteomes" id="UP000807371"/>
    </source>
</evidence>
<dbReference type="InterPro" id="IPR046030">
    <property type="entry name" value="DUF5988"/>
</dbReference>
<dbReference type="RefSeq" id="WP_197988190.1">
    <property type="nucleotide sequence ID" value="NZ_JACYXC010000001.1"/>
</dbReference>